<proteinExistence type="predicted"/>
<protein>
    <submittedName>
        <fullName evidence="1">Uncharacterized protein</fullName>
    </submittedName>
</protein>
<organism evidence="1 2">
    <name type="scientific">Alligator mississippiensis</name>
    <name type="common">American alligator</name>
    <dbReference type="NCBI Taxonomy" id="8496"/>
    <lineage>
        <taxon>Eukaryota</taxon>
        <taxon>Metazoa</taxon>
        <taxon>Chordata</taxon>
        <taxon>Craniata</taxon>
        <taxon>Vertebrata</taxon>
        <taxon>Euteleostomi</taxon>
        <taxon>Archelosauria</taxon>
        <taxon>Archosauria</taxon>
        <taxon>Crocodylia</taxon>
        <taxon>Alligatoridae</taxon>
        <taxon>Alligatorinae</taxon>
        <taxon>Alligator</taxon>
    </lineage>
</organism>
<reference evidence="1 2" key="1">
    <citation type="journal article" date="2012" name="Genome Biol.">
        <title>Sequencing three crocodilian genomes to illuminate the evolution of archosaurs and amniotes.</title>
        <authorList>
            <person name="St John J.A."/>
            <person name="Braun E.L."/>
            <person name="Isberg S.R."/>
            <person name="Miles L.G."/>
            <person name="Chong A.Y."/>
            <person name="Gongora J."/>
            <person name="Dalzell P."/>
            <person name="Moran C."/>
            <person name="Bed'hom B."/>
            <person name="Abzhanov A."/>
            <person name="Burgess S.C."/>
            <person name="Cooksey A.M."/>
            <person name="Castoe T.A."/>
            <person name="Crawford N.G."/>
            <person name="Densmore L.D."/>
            <person name="Drew J.C."/>
            <person name="Edwards S.V."/>
            <person name="Faircloth B.C."/>
            <person name="Fujita M.K."/>
            <person name="Greenwold M.J."/>
            <person name="Hoffmann F.G."/>
            <person name="Howard J.M."/>
            <person name="Iguchi T."/>
            <person name="Janes D.E."/>
            <person name="Khan S.Y."/>
            <person name="Kohno S."/>
            <person name="de Koning A.J."/>
            <person name="Lance S.L."/>
            <person name="McCarthy F.M."/>
            <person name="McCormack J.E."/>
            <person name="Merchant M.E."/>
            <person name="Peterson D.G."/>
            <person name="Pollock D.D."/>
            <person name="Pourmand N."/>
            <person name="Raney B.J."/>
            <person name="Roessler K.A."/>
            <person name="Sanford J.R."/>
            <person name="Sawyer R.H."/>
            <person name="Schmidt C.J."/>
            <person name="Triplett E.W."/>
            <person name="Tuberville T.D."/>
            <person name="Venegas-Anaya M."/>
            <person name="Howard J.T."/>
            <person name="Jarvis E.D."/>
            <person name="Guillette L.J.Jr."/>
            <person name="Glenn T.C."/>
            <person name="Green R.E."/>
            <person name="Ray D.A."/>
        </authorList>
    </citation>
    <scope>NUCLEOTIDE SEQUENCE [LARGE SCALE GENOMIC DNA]</scope>
    <source>
        <strain evidence="1">KSC_2009_1</strain>
    </source>
</reference>
<comment type="caution">
    <text evidence="1">The sequence shown here is derived from an EMBL/GenBank/DDBJ whole genome shotgun (WGS) entry which is preliminary data.</text>
</comment>
<sequence>MPVPTTQGLNWSMEETGDLVALWDGVEVQCQFEQGGCSNAHVYKVLSDKCGHNQLVWQCLIEVKALQASWVTITVHNCAHKSMPFMQQLMDVLALRYEGCGCIVYSSTGGLPKPLP</sequence>
<dbReference type="AlphaFoldDB" id="A0A151M6Y9"/>
<accession>A0A151M6Y9</accession>
<name>A0A151M6Y9_ALLMI</name>
<evidence type="ECO:0000313" key="1">
    <source>
        <dbReference type="EMBL" id="KYO20276.1"/>
    </source>
</evidence>
<dbReference type="EMBL" id="AKHW03006437">
    <property type="protein sequence ID" value="KYO20276.1"/>
    <property type="molecule type" value="Genomic_DNA"/>
</dbReference>
<evidence type="ECO:0000313" key="2">
    <source>
        <dbReference type="Proteomes" id="UP000050525"/>
    </source>
</evidence>
<keyword evidence="2" id="KW-1185">Reference proteome</keyword>
<dbReference type="Proteomes" id="UP000050525">
    <property type="component" value="Unassembled WGS sequence"/>
</dbReference>
<gene>
    <name evidence="1" type="ORF">Y1Q_0010817</name>
</gene>